<dbReference type="GO" id="GO:0046872">
    <property type="term" value="F:metal ion binding"/>
    <property type="evidence" value="ECO:0007669"/>
    <property type="project" value="UniProtKB-KW"/>
</dbReference>
<feature type="binding site" evidence="3">
    <location>
        <position position="498"/>
    </location>
    <ligand>
        <name>Mg(2+)</name>
        <dbReference type="ChEBI" id="CHEBI:18420"/>
    </ligand>
</feature>
<dbReference type="PANTHER" id="PTHR11596">
    <property type="entry name" value="ALKALINE PHOSPHATASE"/>
    <property type="match status" value="1"/>
</dbReference>
<proteinExistence type="predicted"/>
<reference evidence="4 5" key="1">
    <citation type="submission" date="2018-02" db="EMBL/GenBank/DDBJ databases">
        <title>Comparative genomes isolates from brazilian mangrove.</title>
        <authorList>
            <person name="Araujo J.E."/>
            <person name="Taketani R.G."/>
            <person name="Silva M.C.P."/>
            <person name="Loureco M.V."/>
            <person name="Andreote F.D."/>
        </authorList>
    </citation>
    <scope>NUCLEOTIDE SEQUENCE [LARGE SCALE GENOMIC DNA]</scope>
    <source>
        <strain evidence="4 5">HEX-2 MGV</strain>
    </source>
</reference>
<dbReference type="SUPFAM" id="SSF53649">
    <property type="entry name" value="Alkaline phosphatase-like"/>
    <property type="match status" value="1"/>
</dbReference>
<feature type="binding site" evidence="3">
    <location>
        <position position="317"/>
    </location>
    <ligand>
        <name>Mg(2+)</name>
        <dbReference type="ChEBI" id="CHEBI:18420"/>
    </ligand>
</feature>
<dbReference type="GO" id="GO:0004035">
    <property type="term" value="F:alkaline phosphatase activity"/>
    <property type="evidence" value="ECO:0007669"/>
    <property type="project" value="TreeGrafter"/>
</dbReference>
<feature type="binding site" evidence="3">
    <location>
        <position position="548"/>
    </location>
    <ligand>
        <name>Zn(2+)</name>
        <dbReference type="ChEBI" id="CHEBI:29105"/>
        <label>2</label>
    </ligand>
</feature>
<keyword evidence="3" id="KW-0460">Magnesium</keyword>
<comment type="cofactor">
    <cofactor evidence="3">
        <name>Mg(2+)</name>
        <dbReference type="ChEBI" id="CHEBI:18420"/>
    </cofactor>
    <text evidence="3">Binds 1 Mg(2+) ion.</text>
</comment>
<dbReference type="Gene3D" id="3.40.720.10">
    <property type="entry name" value="Alkaline Phosphatase, subunit A"/>
    <property type="match status" value="1"/>
</dbReference>
<evidence type="ECO:0000256" key="3">
    <source>
        <dbReference type="PIRSR" id="PIRSR601952-2"/>
    </source>
</evidence>
<protein>
    <submittedName>
        <fullName evidence="4">Alkaline phosphatase</fullName>
    </submittedName>
</protein>
<evidence type="ECO:0000256" key="1">
    <source>
        <dbReference type="ARBA" id="ARBA00022553"/>
    </source>
</evidence>
<organism evidence="4 5">
    <name type="scientific">Blastopirellula marina</name>
    <dbReference type="NCBI Taxonomy" id="124"/>
    <lineage>
        <taxon>Bacteria</taxon>
        <taxon>Pseudomonadati</taxon>
        <taxon>Planctomycetota</taxon>
        <taxon>Planctomycetia</taxon>
        <taxon>Pirellulales</taxon>
        <taxon>Pirellulaceae</taxon>
        <taxon>Blastopirellula</taxon>
    </lineage>
</organism>
<dbReference type="OrthoDB" id="9794455at2"/>
<comment type="caution">
    <text evidence="4">The sequence shown here is derived from an EMBL/GenBank/DDBJ whole genome shotgun (WGS) entry which is preliminary data.</text>
</comment>
<keyword evidence="1" id="KW-0597">Phosphoprotein</keyword>
<dbReference type="EMBL" id="PUIA01000037">
    <property type="protein sequence ID" value="PQO31050.1"/>
    <property type="molecule type" value="Genomic_DNA"/>
</dbReference>
<dbReference type="InterPro" id="IPR001952">
    <property type="entry name" value="Alkaline_phosphatase"/>
</dbReference>
<dbReference type="AlphaFoldDB" id="A0A2S8FG47"/>
<accession>A0A2S8FG47</accession>
<gene>
    <name evidence="4" type="ORF">C5Y96_11870</name>
</gene>
<dbReference type="InterPro" id="IPR017850">
    <property type="entry name" value="Alkaline_phosphatase_core_sf"/>
</dbReference>
<feature type="binding site" evidence="3">
    <location>
        <position position="315"/>
    </location>
    <ligand>
        <name>Mg(2+)</name>
        <dbReference type="ChEBI" id="CHEBI:18420"/>
    </ligand>
</feature>
<dbReference type="SMART" id="SM00098">
    <property type="entry name" value="alkPPc"/>
    <property type="match status" value="1"/>
</dbReference>
<keyword evidence="3" id="KW-0862">Zinc</keyword>
<evidence type="ECO:0000313" key="4">
    <source>
        <dbReference type="EMBL" id="PQO31050.1"/>
    </source>
</evidence>
<comment type="cofactor">
    <cofactor evidence="3">
        <name>Zn(2+)</name>
        <dbReference type="ChEBI" id="CHEBI:29105"/>
    </cofactor>
    <text evidence="3">Binds 2 Zn(2+) ions.</text>
</comment>
<evidence type="ECO:0000313" key="5">
    <source>
        <dbReference type="Proteomes" id="UP000240009"/>
    </source>
</evidence>
<dbReference type="Pfam" id="PF00245">
    <property type="entry name" value="Alk_phosphatase"/>
    <property type="match status" value="1"/>
</dbReference>
<evidence type="ECO:0000256" key="2">
    <source>
        <dbReference type="PIRSR" id="PIRSR601952-1"/>
    </source>
</evidence>
<dbReference type="Proteomes" id="UP000240009">
    <property type="component" value="Unassembled WGS sequence"/>
</dbReference>
<name>A0A2S8FG47_9BACT</name>
<feature type="binding site" evidence="3">
    <location>
        <position position="507"/>
    </location>
    <ligand>
        <name>Zn(2+)</name>
        <dbReference type="ChEBI" id="CHEBI:29105"/>
        <label>2</label>
    </ligand>
</feature>
<keyword evidence="3" id="KW-0479">Metal-binding</keyword>
<dbReference type="PANTHER" id="PTHR11596:SF5">
    <property type="entry name" value="ALKALINE PHOSPHATASE"/>
    <property type="match status" value="1"/>
</dbReference>
<sequence>MFNKGFATNHLPSLPFSCRDLPVLKKLPAICFVSFSLLLPWVTYAETFDRDSVSSLQKNNAETSRPTSLHWGPNGEKYSSWGNHSNRLIPIYTFGINLDAFDGTNSIYRNEEKLEQLFGYLPTDTVNPKAEYLDQTDVYRLQKQAVESGKKRVILFIYDGMDWQTTWAAAIHKSGKVGYREGRGTGLHFQDYRGAKTDFGYFVTTPHNSGTDVNIDRQIVTSPGGSTKGGYNVGEAGEFPWSVPADADYLIAKGKNIVHAFTDSASSATSMTSGIKTYNNSINVNYMGREVLPIARQLQDDGWKIGVVTSVPICHATPGAAYANNVHRYDYQDISRDLVGRPSVYHPGGLPGVDVLIGGGWGDEKKKDGNQGKNFVPGNPYLTAEDQQAIDVANGGKYVVAQRTPGQDGKQVLEQGVTKAIQEGHRLFGFFGVARGHLPFQTADGKYDPVVSSKSSGPTAAEKYTEADLRENVTLADMSIAALDVLQAQGKPWWLMIESGDVDWANHSNNIDDSIGAVLSGDQAFHKVTQWIEAHGGWDDTCLILTADHGHYLVIEDPEALTGK</sequence>
<feature type="active site" description="Phosphoserine intermediate" evidence="2">
    <location>
        <position position="264"/>
    </location>
</feature>
<feature type="binding site" evidence="3">
    <location>
        <position position="503"/>
    </location>
    <ligand>
        <name>Zn(2+)</name>
        <dbReference type="ChEBI" id="CHEBI:29105"/>
        <label>2</label>
    </ligand>
</feature>
<feature type="binding site" evidence="3">
    <location>
        <position position="549"/>
    </location>
    <ligand>
        <name>Zn(2+)</name>
        <dbReference type="ChEBI" id="CHEBI:29105"/>
        <label>2</label>
    </ligand>
</feature>